<keyword evidence="2" id="KW-1185">Reference proteome</keyword>
<dbReference type="Proteomes" id="UP001148662">
    <property type="component" value="Unassembled WGS sequence"/>
</dbReference>
<gene>
    <name evidence="1" type="ORF">NM688_g5231</name>
</gene>
<sequence>MKPLRELREEKHLKEQYKDFVNSFVGPIPIDKFLVKLLPSQTLPELGHINFGKVAQAKTSEAACRALMQAGGHFCPNFKFTHISSTINDDIVQGLRPHVACYRKHTSRIREPADDWQAMEMFVVIGDKDEEDPWNVDPNTKPSQQDPTWRGRTRAITYATAQFLHQMRVFAFSLAIYGPCARLFLWDHSAVLVSEAFDYVAYPEFMVAFLHRFNGLGPAERGWDPTVEPAVYAEAGMLTSAIRAYFEDVKAHRMPMLLDVHKTLDKRYPCYKVHLDEAQCGQSCEIIIRRPFVLPRSLMSRSTKGYIGYHLQEKRLVFLKDFWPAEHSQKPLNEIDAYRLLTSHNIPRLPNVLYAGYVSTTEGADQQMLSLHHANGHGRYELAWQRHGEAKERKHLRIAQDIAYPMDYIRNSKQLVSVIRDALTVVQEAARKAKVLHCDISSSNIMLSADGRGILNDWDNVRYAGSADSGPAGTWLFASILTYPGANRRHTVRDDVEACFWVLILQAYRLLEYDQLAETPSVFFMLNDITGKSKRNFLLDRTIEAPHFESAPLNDVILRFRKLLADHHVTISPIKDGTDAITLLDEALRRTDWPEADAHHTALQWEPEVPTDPFSVREYVSGWSAEELDFFNKPEYWQLAASETEPIEISAPIPAVERTDSSTEPTSLQDSQLSSQCVKPQTHSKTRRRGLQEPGESPLPPKRRRLR</sequence>
<proteinExistence type="predicted"/>
<protein>
    <submittedName>
        <fullName evidence="1">Uncharacterized protein</fullName>
    </submittedName>
</protein>
<evidence type="ECO:0000313" key="1">
    <source>
        <dbReference type="EMBL" id="KAJ3548965.1"/>
    </source>
</evidence>
<organism evidence="1 2">
    <name type="scientific">Phlebia brevispora</name>
    <dbReference type="NCBI Taxonomy" id="194682"/>
    <lineage>
        <taxon>Eukaryota</taxon>
        <taxon>Fungi</taxon>
        <taxon>Dikarya</taxon>
        <taxon>Basidiomycota</taxon>
        <taxon>Agaricomycotina</taxon>
        <taxon>Agaricomycetes</taxon>
        <taxon>Polyporales</taxon>
        <taxon>Meruliaceae</taxon>
        <taxon>Phlebia</taxon>
    </lineage>
</organism>
<comment type="caution">
    <text evidence="1">The sequence shown here is derived from an EMBL/GenBank/DDBJ whole genome shotgun (WGS) entry which is preliminary data.</text>
</comment>
<reference evidence="1" key="1">
    <citation type="submission" date="2022-07" db="EMBL/GenBank/DDBJ databases">
        <title>Genome Sequence of Phlebia brevispora.</title>
        <authorList>
            <person name="Buettner E."/>
        </authorList>
    </citation>
    <scope>NUCLEOTIDE SEQUENCE</scope>
    <source>
        <strain evidence="1">MPL23</strain>
    </source>
</reference>
<accession>A0ACC1SYI5</accession>
<name>A0ACC1SYI5_9APHY</name>
<evidence type="ECO:0000313" key="2">
    <source>
        <dbReference type="Proteomes" id="UP001148662"/>
    </source>
</evidence>
<dbReference type="EMBL" id="JANHOG010000945">
    <property type="protein sequence ID" value="KAJ3548965.1"/>
    <property type="molecule type" value="Genomic_DNA"/>
</dbReference>